<name>A0A5E7NG02_PSEFL</name>
<organism evidence="1 2">
    <name type="scientific">Pseudomonas fluorescens</name>
    <dbReference type="NCBI Taxonomy" id="294"/>
    <lineage>
        <taxon>Bacteria</taxon>
        <taxon>Pseudomonadati</taxon>
        <taxon>Pseudomonadota</taxon>
        <taxon>Gammaproteobacteria</taxon>
        <taxon>Pseudomonadales</taxon>
        <taxon>Pseudomonadaceae</taxon>
        <taxon>Pseudomonas</taxon>
    </lineage>
</organism>
<dbReference type="Proteomes" id="UP000344274">
    <property type="component" value="Unassembled WGS sequence"/>
</dbReference>
<reference evidence="1 2" key="1">
    <citation type="submission" date="2019-09" db="EMBL/GenBank/DDBJ databases">
        <authorList>
            <person name="Chandra G."/>
            <person name="Truman W A."/>
        </authorList>
    </citation>
    <scope>NUCLEOTIDE SEQUENCE [LARGE SCALE GENOMIC DNA]</scope>
    <source>
        <strain evidence="1">PS673</strain>
    </source>
</reference>
<protein>
    <submittedName>
        <fullName evidence="1">Uncharacterized protein</fullName>
    </submittedName>
</protein>
<proteinExistence type="predicted"/>
<sequence>MPAVLDCAWKLSGLSISLMVRLPPVVSGALVSLSVTLAEDSTAASLLPVTVMVTNWVSTPPRPSLTCTLNTSL</sequence>
<evidence type="ECO:0000313" key="1">
    <source>
        <dbReference type="EMBL" id="VVN17196.1"/>
    </source>
</evidence>
<gene>
    <name evidence="1" type="ORF">PS673_04110</name>
</gene>
<dbReference type="AlphaFoldDB" id="A0A5E7NG02"/>
<evidence type="ECO:0000313" key="2">
    <source>
        <dbReference type="Proteomes" id="UP000344274"/>
    </source>
</evidence>
<accession>A0A5E7NG02</accession>
<dbReference type="EMBL" id="CABVHB010000038">
    <property type="protein sequence ID" value="VVN17196.1"/>
    <property type="molecule type" value="Genomic_DNA"/>
</dbReference>